<keyword evidence="2" id="KW-1185">Reference proteome</keyword>
<reference evidence="1" key="2">
    <citation type="journal article" date="2007" name="Science">
        <title>Draft genome sequence of the sexually transmitted pathogen Trichomonas vaginalis.</title>
        <authorList>
            <person name="Carlton J.M."/>
            <person name="Hirt R.P."/>
            <person name="Silva J.C."/>
            <person name="Delcher A.L."/>
            <person name="Schatz M."/>
            <person name="Zhao Q."/>
            <person name="Wortman J.R."/>
            <person name="Bidwell S.L."/>
            <person name="Alsmark U.C.M."/>
            <person name="Besteiro S."/>
            <person name="Sicheritz-Ponten T."/>
            <person name="Noel C.J."/>
            <person name="Dacks J.B."/>
            <person name="Foster P.G."/>
            <person name="Simillion C."/>
            <person name="Van de Peer Y."/>
            <person name="Miranda-Saavedra D."/>
            <person name="Barton G.J."/>
            <person name="Westrop G.D."/>
            <person name="Mueller S."/>
            <person name="Dessi D."/>
            <person name="Fiori P.L."/>
            <person name="Ren Q."/>
            <person name="Paulsen I."/>
            <person name="Zhang H."/>
            <person name="Bastida-Corcuera F.D."/>
            <person name="Simoes-Barbosa A."/>
            <person name="Brown M.T."/>
            <person name="Hayes R.D."/>
            <person name="Mukherjee M."/>
            <person name="Okumura C.Y."/>
            <person name="Schneider R."/>
            <person name="Smith A.J."/>
            <person name="Vanacova S."/>
            <person name="Villalvazo M."/>
            <person name="Haas B.J."/>
            <person name="Pertea M."/>
            <person name="Feldblyum T.V."/>
            <person name="Utterback T.R."/>
            <person name="Shu C.L."/>
            <person name="Osoegawa K."/>
            <person name="de Jong P.J."/>
            <person name="Hrdy I."/>
            <person name="Horvathova L."/>
            <person name="Zubacova Z."/>
            <person name="Dolezal P."/>
            <person name="Malik S.B."/>
            <person name="Logsdon J.M. Jr."/>
            <person name="Henze K."/>
            <person name="Gupta A."/>
            <person name="Wang C.C."/>
            <person name="Dunne R.L."/>
            <person name="Upcroft J.A."/>
            <person name="Upcroft P."/>
            <person name="White O."/>
            <person name="Salzberg S.L."/>
            <person name="Tang P."/>
            <person name="Chiu C.-H."/>
            <person name="Lee Y.-S."/>
            <person name="Embley T.M."/>
            <person name="Coombs G.H."/>
            <person name="Mottram J.C."/>
            <person name="Tachezy J."/>
            <person name="Fraser-Liggett C.M."/>
            <person name="Johnson P.J."/>
        </authorList>
    </citation>
    <scope>NUCLEOTIDE SEQUENCE [LARGE SCALE GENOMIC DNA]</scope>
    <source>
        <strain evidence="1">G3</strain>
    </source>
</reference>
<evidence type="ECO:0000313" key="2">
    <source>
        <dbReference type="Proteomes" id="UP000001542"/>
    </source>
</evidence>
<dbReference type="AlphaFoldDB" id="A2DUW1"/>
<dbReference type="KEGG" id="tva:4773853"/>
<reference evidence="1" key="1">
    <citation type="submission" date="2006-10" db="EMBL/GenBank/DDBJ databases">
        <authorList>
            <person name="Amadeo P."/>
            <person name="Zhao Q."/>
            <person name="Wortman J."/>
            <person name="Fraser-Liggett C."/>
            <person name="Carlton J."/>
        </authorList>
    </citation>
    <scope>NUCLEOTIDE SEQUENCE</scope>
    <source>
        <strain evidence="1">G3</strain>
    </source>
</reference>
<organism evidence="1 2">
    <name type="scientific">Trichomonas vaginalis (strain ATCC PRA-98 / G3)</name>
    <dbReference type="NCBI Taxonomy" id="412133"/>
    <lineage>
        <taxon>Eukaryota</taxon>
        <taxon>Metamonada</taxon>
        <taxon>Parabasalia</taxon>
        <taxon>Trichomonadida</taxon>
        <taxon>Trichomonadidae</taxon>
        <taxon>Trichomonas</taxon>
    </lineage>
</organism>
<accession>A2DUW1</accession>
<gene>
    <name evidence="1" type="ORF">TVAG_160190</name>
</gene>
<dbReference type="EMBL" id="DS113250">
    <property type="protein sequence ID" value="EAY15846.1"/>
    <property type="molecule type" value="Genomic_DNA"/>
</dbReference>
<protein>
    <submittedName>
        <fullName evidence="1">Uncharacterized protein</fullName>
    </submittedName>
</protein>
<dbReference type="Proteomes" id="UP000001542">
    <property type="component" value="Unassembled WGS sequence"/>
</dbReference>
<dbReference type="InParanoid" id="A2DUW1"/>
<dbReference type="RefSeq" id="XP_001328069.1">
    <property type="nucleotide sequence ID" value="XM_001328034.1"/>
</dbReference>
<dbReference type="VEuPathDB" id="TrichDB:TVAGG3_0259210"/>
<proteinExistence type="predicted"/>
<evidence type="ECO:0000313" key="1">
    <source>
        <dbReference type="EMBL" id="EAY15846.1"/>
    </source>
</evidence>
<dbReference type="VEuPathDB" id="TrichDB:TVAG_160190"/>
<sequence>MVMQYGKQIINLCNITSNQVAEDIAGYTMEFVTSDSFIQFTIIRSNNQSESNGFALNCHFSSSNEQISVLSCNYIENRDSSGEGNLIYVDFESKLYMFGCCIVRNEVKYVIYNEGSVVVNNSYTDNYQTLNSVEFTKTISNADCKHFIVEFINNANKEDNEDDDSFFIEKIKQNVRYLDNRPKIIYFVLK</sequence>
<name>A2DUW1_TRIV3</name>